<comment type="similarity">
    <text evidence="2 12 13">Belongs to the TonB-dependent receptor family.</text>
</comment>
<dbReference type="OrthoDB" id="6046653at2"/>
<evidence type="ECO:0000256" key="13">
    <source>
        <dbReference type="RuleBase" id="RU003357"/>
    </source>
</evidence>
<evidence type="ECO:0000256" key="3">
    <source>
        <dbReference type="ARBA" id="ARBA00022448"/>
    </source>
</evidence>
<dbReference type="PANTHER" id="PTHR30069:SF41">
    <property type="entry name" value="HEME_HEMOPEXIN UTILIZATION PROTEIN C"/>
    <property type="match status" value="1"/>
</dbReference>
<dbReference type="InterPro" id="IPR000531">
    <property type="entry name" value="Beta-barrel_TonB"/>
</dbReference>
<dbReference type="GO" id="GO:0009279">
    <property type="term" value="C:cell outer membrane"/>
    <property type="evidence" value="ECO:0007669"/>
    <property type="project" value="UniProtKB-SubCell"/>
</dbReference>
<keyword evidence="5" id="KW-0406">Ion transport</keyword>
<evidence type="ECO:0000259" key="15">
    <source>
        <dbReference type="SMART" id="SM00965"/>
    </source>
</evidence>
<dbReference type="Proteomes" id="UP000277294">
    <property type="component" value="Unassembled WGS sequence"/>
</dbReference>
<dbReference type="EMBL" id="UWPJ01000011">
    <property type="protein sequence ID" value="VCU69140.1"/>
    <property type="molecule type" value="Genomic_DNA"/>
</dbReference>
<accession>A0A3P4B085</accession>
<dbReference type="InterPro" id="IPR036942">
    <property type="entry name" value="Beta-barrel_TonB_sf"/>
</dbReference>
<dbReference type="Gene3D" id="3.55.50.30">
    <property type="match status" value="1"/>
</dbReference>
<protein>
    <submittedName>
        <fullName evidence="16">Heme/hemopexin utilization protein C</fullName>
    </submittedName>
</protein>
<keyword evidence="10" id="KW-0675">Receptor</keyword>
<keyword evidence="7" id="KW-0408">Iron</keyword>
<dbReference type="InterPro" id="IPR012910">
    <property type="entry name" value="Plug_dom"/>
</dbReference>
<evidence type="ECO:0000256" key="7">
    <source>
        <dbReference type="ARBA" id="ARBA00023004"/>
    </source>
</evidence>
<evidence type="ECO:0000256" key="4">
    <source>
        <dbReference type="ARBA" id="ARBA00022452"/>
    </source>
</evidence>
<dbReference type="PROSITE" id="PS52016">
    <property type="entry name" value="TONB_DEPENDENT_REC_3"/>
    <property type="match status" value="1"/>
</dbReference>
<evidence type="ECO:0000256" key="1">
    <source>
        <dbReference type="ARBA" id="ARBA00004571"/>
    </source>
</evidence>
<dbReference type="Pfam" id="PF07715">
    <property type="entry name" value="Plug"/>
    <property type="match status" value="1"/>
</dbReference>
<feature type="region of interest" description="Disordered" evidence="14">
    <location>
        <begin position="1"/>
        <end position="21"/>
    </location>
</feature>
<dbReference type="SUPFAM" id="SSF56935">
    <property type="entry name" value="Porins"/>
    <property type="match status" value="1"/>
</dbReference>
<dbReference type="Pfam" id="PF00593">
    <property type="entry name" value="TonB_dep_Rec_b-barrel"/>
    <property type="match status" value="1"/>
</dbReference>
<comment type="subcellular location">
    <subcellularLocation>
        <location evidence="1 12">Cell outer membrane</location>
        <topology evidence="1 12">Multi-pass membrane protein</topology>
    </subcellularLocation>
</comment>
<gene>
    <name evidence="16" type="primary">hxuC_3</name>
    <name evidence="16" type="ORF">PIGHUM_01200</name>
</gene>
<dbReference type="InterPro" id="IPR037066">
    <property type="entry name" value="Plug_dom_sf"/>
</dbReference>
<dbReference type="SMART" id="SM00965">
    <property type="entry name" value="STN"/>
    <property type="match status" value="1"/>
</dbReference>
<feature type="domain" description="Secretin/TonB short N-terminal" evidence="15">
    <location>
        <begin position="72"/>
        <end position="123"/>
    </location>
</feature>
<evidence type="ECO:0000256" key="8">
    <source>
        <dbReference type="ARBA" id="ARBA00023077"/>
    </source>
</evidence>
<dbReference type="Gene3D" id="2.40.170.20">
    <property type="entry name" value="TonB-dependent receptor, beta-barrel domain"/>
    <property type="match status" value="1"/>
</dbReference>
<dbReference type="GO" id="GO:0044718">
    <property type="term" value="P:siderophore transmembrane transport"/>
    <property type="evidence" value="ECO:0007669"/>
    <property type="project" value="TreeGrafter"/>
</dbReference>
<dbReference type="RefSeq" id="WP_124078497.1">
    <property type="nucleotide sequence ID" value="NZ_UWPJ01000011.1"/>
</dbReference>
<dbReference type="GO" id="GO:0015344">
    <property type="term" value="F:siderophore uptake transmembrane transporter activity"/>
    <property type="evidence" value="ECO:0007669"/>
    <property type="project" value="TreeGrafter"/>
</dbReference>
<dbReference type="InterPro" id="IPR011662">
    <property type="entry name" value="Secretin/TonB_short_N"/>
</dbReference>
<dbReference type="InterPro" id="IPR039426">
    <property type="entry name" value="TonB-dep_rcpt-like"/>
</dbReference>
<evidence type="ECO:0000256" key="14">
    <source>
        <dbReference type="SAM" id="MobiDB-lite"/>
    </source>
</evidence>
<evidence type="ECO:0000256" key="11">
    <source>
        <dbReference type="ARBA" id="ARBA00023237"/>
    </source>
</evidence>
<keyword evidence="5" id="KW-0410">Iron transport</keyword>
<keyword evidence="11 12" id="KW-0998">Cell outer membrane</keyword>
<organism evidence="16 17">
    <name type="scientific">Pigmentiphaga humi</name>
    <dbReference type="NCBI Taxonomy" id="2478468"/>
    <lineage>
        <taxon>Bacteria</taxon>
        <taxon>Pseudomonadati</taxon>
        <taxon>Pseudomonadota</taxon>
        <taxon>Betaproteobacteria</taxon>
        <taxon>Burkholderiales</taxon>
        <taxon>Alcaligenaceae</taxon>
        <taxon>Pigmentiphaga</taxon>
    </lineage>
</organism>
<keyword evidence="3 12" id="KW-0813">Transport</keyword>
<evidence type="ECO:0000313" key="16">
    <source>
        <dbReference type="EMBL" id="VCU69140.1"/>
    </source>
</evidence>
<dbReference type="AlphaFoldDB" id="A0A3P4B085"/>
<keyword evidence="6 12" id="KW-0812">Transmembrane</keyword>
<sequence length="872" mass="93306">MPYPPVPSHFRSGRSNPRSRGLPWTAAATAALLGVHPGVMAQAPAPAGVRAYLVAPGPLDEVLNGFARQAGISLSFTPQQVAGRSSPGLAGEFSVDAALARLLEGSGHSAVAQAPGRYRLQAAAAGSAAVAAAPPAGDAEVATLPTVVVTAAADTGIADASNTIVISRESLDRFPPTSPGDIFRDIAGVMVANNRNGPSLDLNIRGMQGFGRVKVLVDGTESSSSSYKGYGGESTRAFIDPELLGEVKIEKGPNAGPYGAGVVGGVVSASTLTAADLIKDGKSYGLRLRGTLANNQAGTDSYQVFGPGPSGSASAQPGTDAGFREITLPGRTWTGSIVGAWRPNDMLDLVAGLSRRRAGNYVSGSRGDVTGRFAPAEAPRRLSYYQPGSEVYNTSQDTDSVLLKAGLKLPADQRLDLGFSRLESLFGEARSAGYPEYIEQLNLSSADKKLYTARYAWSPVGNPWIDLRANVWAADSEEYQAADIRGIAMISGIHRAQHANTRGRGVEVWNTSVLDLWGVGLSLKYGATWLYEKARIAPLDGGIYMEPNGQRRMSSEFVQAEVMPIDSVTLNAGVRRERYEMRGAGEVSSGIPGQVLPLNIRHGESRTNPSLGATWQIMRAVQLFGRYGEGWRPPSTKETINGLIADSNVGRALLRPEFIRSTEAGARLTLRDQWLRNDQLAASLTFFRNKTTDYVQGFAGEFRNADSADFRGLEFNLNYDGGVVFARYAFTRYSKIEFCGVALAFNTAPPCFKMPYEDYASGWDLSMSGLYVPPKAQHSLTVGARLLERRLTLGARAILARDNAAGGDVVSSGWRSYTVYDLFAGYRINDRLNVNLSVENLTDRFYMDAGTSSMLAIPSPGRTAKLTLTYSL</sequence>
<evidence type="ECO:0000256" key="12">
    <source>
        <dbReference type="PROSITE-ProRule" id="PRU01360"/>
    </source>
</evidence>
<evidence type="ECO:0000256" key="9">
    <source>
        <dbReference type="ARBA" id="ARBA00023136"/>
    </source>
</evidence>
<keyword evidence="4 12" id="KW-1134">Transmembrane beta strand</keyword>
<dbReference type="Gene3D" id="2.170.130.10">
    <property type="entry name" value="TonB-dependent receptor, plug domain"/>
    <property type="match status" value="1"/>
</dbReference>
<name>A0A3P4B085_9BURK</name>
<keyword evidence="8 13" id="KW-0798">TonB box</keyword>
<reference evidence="16 17" key="1">
    <citation type="submission" date="2018-10" db="EMBL/GenBank/DDBJ databases">
        <authorList>
            <person name="Criscuolo A."/>
        </authorList>
    </citation>
    <scope>NUCLEOTIDE SEQUENCE [LARGE SCALE GENOMIC DNA]</scope>
    <source>
        <strain evidence="16">DnA1</strain>
    </source>
</reference>
<keyword evidence="17" id="KW-1185">Reference proteome</keyword>
<dbReference type="PANTHER" id="PTHR30069">
    <property type="entry name" value="TONB-DEPENDENT OUTER MEMBRANE RECEPTOR"/>
    <property type="match status" value="1"/>
</dbReference>
<evidence type="ECO:0000256" key="10">
    <source>
        <dbReference type="ARBA" id="ARBA00023170"/>
    </source>
</evidence>
<proteinExistence type="inferred from homology"/>
<keyword evidence="9 12" id="KW-0472">Membrane</keyword>
<evidence type="ECO:0000256" key="2">
    <source>
        <dbReference type="ARBA" id="ARBA00009810"/>
    </source>
</evidence>
<evidence type="ECO:0000313" key="17">
    <source>
        <dbReference type="Proteomes" id="UP000277294"/>
    </source>
</evidence>
<evidence type="ECO:0000256" key="5">
    <source>
        <dbReference type="ARBA" id="ARBA00022496"/>
    </source>
</evidence>
<evidence type="ECO:0000256" key="6">
    <source>
        <dbReference type="ARBA" id="ARBA00022692"/>
    </source>
</evidence>